<evidence type="ECO:0000256" key="7">
    <source>
        <dbReference type="ARBA" id="ARBA00023098"/>
    </source>
</evidence>
<keyword evidence="5 10" id="KW-0276">Fatty acid metabolism</keyword>
<keyword evidence="4 10" id="KW-0812">Transmembrane</keyword>
<feature type="transmembrane region" description="Helical" evidence="10">
    <location>
        <begin position="68"/>
        <end position="87"/>
    </location>
</feature>
<evidence type="ECO:0000256" key="9">
    <source>
        <dbReference type="ARBA" id="ARBA00023160"/>
    </source>
</evidence>
<dbReference type="GO" id="GO:0005789">
    <property type="term" value="C:endoplasmic reticulum membrane"/>
    <property type="evidence" value="ECO:0007669"/>
    <property type="project" value="TreeGrafter"/>
</dbReference>
<sequence>MALHPTTSDFNYSMVFGFERDFDEESFMQWMLHNWTLCFWYSALYVIIIFGGKYLMEKRPKFDLRPALALWSAILGLFSIMGAARTLPEMVYVIEKYGFTYSVCNPSYFNSPTAFWAFMFTISKVYELGDTMFIVLRKQQLIFLHWYHHISTLIYVWYSYTDHLGPGRWFMVMNYVVHSFMYTYYAFRAMRFCVPKWVSVCITTMQITQMILGTTVNVWAYDVKSRGEYCQATLQNLRCSIMMYVSYWFLFSYFFYNAYLRRSQPASMEKIHKKSE</sequence>
<dbReference type="GO" id="GO:0042761">
    <property type="term" value="P:very long-chain fatty acid biosynthetic process"/>
    <property type="evidence" value="ECO:0007669"/>
    <property type="project" value="TreeGrafter"/>
</dbReference>
<evidence type="ECO:0000256" key="3">
    <source>
        <dbReference type="ARBA" id="ARBA00022679"/>
    </source>
</evidence>
<keyword evidence="7 10" id="KW-0443">Lipid metabolism</keyword>
<feature type="transmembrane region" description="Helical" evidence="10">
    <location>
        <begin position="141"/>
        <end position="160"/>
    </location>
</feature>
<dbReference type="GO" id="GO:0009922">
    <property type="term" value="F:fatty acid elongase activity"/>
    <property type="evidence" value="ECO:0007669"/>
    <property type="project" value="UniProtKB-EC"/>
</dbReference>
<evidence type="ECO:0000256" key="6">
    <source>
        <dbReference type="ARBA" id="ARBA00022989"/>
    </source>
</evidence>
<dbReference type="GO" id="GO:0030148">
    <property type="term" value="P:sphingolipid biosynthetic process"/>
    <property type="evidence" value="ECO:0007669"/>
    <property type="project" value="TreeGrafter"/>
</dbReference>
<evidence type="ECO:0000256" key="10">
    <source>
        <dbReference type="RuleBase" id="RU361115"/>
    </source>
</evidence>
<dbReference type="InterPro" id="IPR030457">
    <property type="entry name" value="ELO_CS"/>
</dbReference>
<dbReference type="InterPro" id="IPR002076">
    <property type="entry name" value="ELO_fam"/>
</dbReference>
<organism evidence="11">
    <name type="scientific">Hediste diversicolor</name>
    <name type="common">Sandworm</name>
    <name type="synonym">Nereis diversicolor</name>
    <dbReference type="NCBI Taxonomy" id="126592"/>
    <lineage>
        <taxon>Eukaryota</taxon>
        <taxon>Metazoa</taxon>
        <taxon>Spiralia</taxon>
        <taxon>Lophotrochozoa</taxon>
        <taxon>Annelida</taxon>
        <taxon>Polychaeta</taxon>
        <taxon>Errantia</taxon>
        <taxon>Phyllodocida</taxon>
        <taxon>Nereididae</taxon>
        <taxon>Hediste</taxon>
        <taxon>Hediste diversicolor species group</taxon>
    </lineage>
</organism>
<evidence type="ECO:0000256" key="8">
    <source>
        <dbReference type="ARBA" id="ARBA00023136"/>
    </source>
</evidence>
<feature type="transmembrane region" description="Helical" evidence="10">
    <location>
        <begin position="107"/>
        <end position="129"/>
    </location>
</feature>
<keyword evidence="9 10" id="KW-0275">Fatty acid biosynthesis</keyword>
<feature type="transmembrane region" description="Helical" evidence="10">
    <location>
        <begin position="166"/>
        <end position="185"/>
    </location>
</feature>
<dbReference type="Pfam" id="PF01151">
    <property type="entry name" value="ELO"/>
    <property type="match status" value="1"/>
</dbReference>
<comment type="subcellular location">
    <subcellularLocation>
        <location evidence="1">Membrane</location>
        <topology evidence="1">Multi-pass membrane protein</topology>
    </subcellularLocation>
</comment>
<keyword evidence="8 10" id="KW-0472">Membrane</keyword>
<proteinExistence type="evidence at transcript level"/>
<keyword evidence="3 10" id="KW-0808">Transferase</keyword>
<dbReference type="GO" id="GO:0019367">
    <property type="term" value="P:fatty acid elongation, saturated fatty acid"/>
    <property type="evidence" value="ECO:0007669"/>
    <property type="project" value="TreeGrafter"/>
</dbReference>
<feature type="transmembrane region" description="Helical" evidence="10">
    <location>
        <begin position="241"/>
        <end position="260"/>
    </location>
</feature>
<comment type="catalytic activity">
    <reaction evidence="10">
        <text>a very-long-chain acyl-CoA + malonyl-CoA + H(+) = a very-long-chain 3-oxoacyl-CoA + CO2 + CoA</text>
        <dbReference type="Rhea" id="RHEA:32727"/>
        <dbReference type="ChEBI" id="CHEBI:15378"/>
        <dbReference type="ChEBI" id="CHEBI:16526"/>
        <dbReference type="ChEBI" id="CHEBI:57287"/>
        <dbReference type="ChEBI" id="CHEBI:57384"/>
        <dbReference type="ChEBI" id="CHEBI:90725"/>
        <dbReference type="ChEBI" id="CHEBI:90736"/>
        <dbReference type="EC" id="2.3.1.199"/>
    </reaction>
</comment>
<evidence type="ECO:0000256" key="1">
    <source>
        <dbReference type="ARBA" id="ARBA00004141"/>
    </source>
</evidence>
<dbReference type="GO" id="GO:0034625">
    <property type="term" value="P:fatty acid elongation, monounsaturated fatty acid"/>
    <property type="evidence" value="ECO:0007669"/>
    <property type="project" value="TreeGrafter"/>
</dbReference>
<name>A0AAF1C073_HEDDI</name>
<feature type="transmembrane region" description="Helical" evidence="10">
    <location>
        <begin position="197"/>
        <end position="221"/>
    </location>
</feature>
<protein>
    <recommendedName>
        <fullName evidence="10">Elongation of very long chain fatty acids protein</fullName>
        <ecNumber evidence="10">2.3.1.199</ecNumber>
    </recommendedName>
    <alternativeName>
        <fullName evidence="10">Very-long-chain 3-oxoacyl-CoA synthase</fullName>
    </alternativeName>
</protein>
<dbReference type="PANTHER" id="PTHR11157:SF17">
    <property type="entry name" value="ELONGATION OF VERY LONG CHAIN FATTY ACIDS PROTEIN 6"/>
    <property type="match status" value="1"/>
</dbReference>
<evidence type="ECO:0000256" key="4">
    <source>
        <dbReference type="ARBA" id="ARBA00022692"/>
    </source>
</evidence>
<keyword evidence="2 10" id="KW-0444">Lipid biosynthesis</keyword>
<evidence type="ECO:0000313" key="11">
    <source>
        <dbReference type="EMBL" id="WPC85592.1"/>
    </source>
</evidence>
<dbReference type="GO" id="GO:0034626">
    <property type="term" value="P:fatty acid elongation, polyunsaturated fatty acid"/>
    <property type="evidence" value="ECO:0007669"/>
    <property type="project" value="TreeGrafter"/>
</dbReference>
<accession>A0AAF1C073</accession>
<dbReference type="EMBL" id="OQ941902">
    <property type="protein sequence ID" value="WPC85592.1"/>
    <property type="molecule type" value="mRNA"/>
</dbReference>
<evidence type="ECO:0000256" key="5">
    <source>
        <dbReference type="ARBA" id="ARBA00022832"/>
    </source>
</evidence>
<dbReference type="PANTHER" id="PTHR11157">
    <property type="entry name" value="FATTY ACID ACYL TRANSFERASE-RELATED"/>
    <property type="match status" value="1"/>
</dbReference>
<dbReference type="PROSITE" id="PS01188">
    <property type="entry name" value="ELO"/>
    <property type="match status" value="1"/>
</dbReference>
<feature type="transmembrane region" description="Helical" evidence="10">
    <location>
        <begin position="32"/>
        <end position="56"/>
    </location>
</feature>
<evidence type="ECO:0000256" key="2">
    <source>
        <dbReference type="ARBA" id="ARBA00022516"/>
    </source>
</evidence>
<dbReference type="EC" id="2.3.1.199" evidence="10"/>
<keyword evidence="6 10" id="KW-1133">Transmembrane helix</keyword>
<comment type="similarity">
    <text evidence="10">Belongs to the ELO family.</text>
</comment>
<reference evidence="11" key="1">
    <citation type="submission" date="2023-05" db="EMBL/GenBank/DDBJ databases">
        <authorList>
            <person name="Villena A."/>
        </authorList>
    </citation>
    <scope>NUCLEOTIDE SEQUENCE</scope>
</reference>
<dbReference type="AlphaFoldDB" id="A0AAF1C073"/>